<reference evidence="2" key="2">
    <citation type="submission" date="2023-06" db="EMBL/GenBank/DDBJ databases">
        <title>Long-read-based genome assembly of the green algal bacterivore Cymbomonas tetramitiformis.</title>
        <authorList>
            <person name="Gyaltshen Y."/>
            <person name="Rozenberg A."/>
            <person name="Paasch A."/>
            <person name="Burns J.A."/>
            <person name="Warring S."/>
            <person name="Larson R."/>
            <person name="Maurer-Alcala X."/>
            <person name="Dacks J."/>
            <person name="Kim E."/>
        </authorList>
    </citation>
    <scope>NUCLEOTIDE SEQUENCE</scope>
    <source>
        <strain evidence="2">PLY_AMNH</strain>
    </source>
</reference>
<evidence type="ECO:0000313" key="2">
    <source>
        <dbReference type="EMBL" id="KAK3246328.1"/>
    </source>
</evidence>
<evidence type="ECO:0000313" key="1">
    <source>
        <dbReference type="EMBL" id="KAK3246326.1"/>
    </source>
</evidence>
<keyword evidence="3" id="KW-1185">Reference proteome</keyword>
<dbReference type="EMBL" id="LGRX02029931">
    <property type="protein sequence ID" value="KAK3246326.1"/>
    <property type="molecule type" value="Genomic_DNA"/>
</dbReference>
<reference evidence="2 3" key="1">
    <citation type="journal article" date="2015" name="Genome Biol. Evol.">
        <title>Comparative Genomics of a Bacterivorous Green Alga Reveals Evolutionary Causalities and Consequences of Phago-Mixotrophic Mode of Nutrition.</title>
        <authorList>
            <person name="Burns J.A."/>
            <person name="Paasch A."/>
            <person name="Narechania A."/>
            <person name="Kim E."/>
        </authorList>
    </citation>
    <scope>NUCLEOTIDE SEQUENCE [LARGE SCALE GENOMIC DNA]</scope>
    <source>
        <strain evidence="2">PLY_AMNH</strain>
    </source>
</reference>
<dbReference type="Proteomes" id="UP001190700">
    <property type="component" value="Unassembled WGS sequence"/>
</dbReference>
<sequence length="138" mass="15045">MGEQTEKQLAAVVEGMQLKYRAAALTPVAALDLSGNFGNLYLMLKHKDVSLWGKRRPVVPGFAAPDRLLQNRISRCLCLLLSEIPGHFSVATTQQEIGDRLRKFNAELGAEDSVMAAGFDVKEMYVCEADTLAGFEGG</sequence>
<dbReference type="EMBL" id="LGRX02029930">
    <property type="protein sequence ID" value="KAK3246328.1"/>
    <property type="molecule type" value="Genomic_DNA"/>
</dbReference>
<gene>
    <name evidence="2" type="ORF">CYMTET_44131</name>
    <name evidence="1" type="ORF">CYMTET_44133</name>
</gene>
<accession>A0AAE0C0U8</accession>
<dbReference type="AlphaFoldDB" id="A0AAE0C0U8"/>
<evidence type="ECO:0000313" key="3">
    <source>
        <dbReference type="Proteomes" id="UP001190700"/>
    </source>
</evidence>
<name>A0AAE0C0U8_9CHLO</name>
<protein>
    <submittedName>
        <fullName evidence="2">Uncharacterized protein</fullName>
    </submittedName>
</protein>
<proteinExistence type="predicted"/>
<comment type="caution">
    <text evidence="2">The sequence shown here is derived from an EMBL/GenBank/DDBJ whole genome shotgun (WGS) entry which is preliminary data.</text>
</comment>
<organism evidence="2 3">
    <name type="scientific">Cymbomonas tetramitiformis</name>
    <dbReference type="NCBI Taxonomy" id="36881"/>
    <lineage>
        <taxon>Eukaryota</taxon>
        <taxon>Viridiplantae</taxon>
        <taxon>Chlorophyta</taxon>
        <taxon>Pyramimonadophyceae</taxon>
        <taxon>Pyramimonadales</taxon>
        <taxon>Pyramimonadaceae</taxon>
        <taxon>Cymbomonas</taxon>
    </lineage>
</organism>